<dbReference type="GO" id="GO:0008009">
    <property type="term" value="F:chemokine activity"/>
    <property type="evidence" value="ECO:0007669"/>
    <property type="project" value="InterPro"/>
</dbReference>
<dbReference type="EMBL" id="JAOPHQ010003443">
    <property type="protein sequence ID" value="KAK0143030.1"/>
    <property type="molecule type" value="Genomic_DNA"/>
</dbReference>
<evidence type="ECO:0000256" key="3">
    <source>
        <dbReference type="SAM" id="SignalP"/>
    </source>
</evidence>
<feature type="chain" id="PRO_5041322962" description="Chemokine interleukin-8-like domain-containing protein" evidence="3">
    <location>
        <begin position="27"/>
        <end position="178"/>
    </location>
</feature>
<sequence>MVTCATVMKSLLVAAVVVVLSGQGSAVEKLADCCTQVDKEEITQPILGFLTQAKAGECVNAIIFQTETGFFCSKFDAPWVRRKIKELMGGGGAPHSMLVSVCRMDWARELRGSEGTVVQSACSLWEKMMVSFTSTATARRMKDRKRFREEKQEAGGPQLTLSGGDQTSTALESSWRDP</sequence>
<protein>
    <recommendedName>
        <fullName evidence="4">Chemokine interleukin-8-like domain-containing protein</fullName>
    </recommendedName>
</protein>
<dbReference type="Gene3D" id="2.40.50.40">
    <property type="match status" value="1"/>
</dbReference>
<evidence type="ECO:0000259" key="4">
    <source>
        <dbReference type="Pfam" id="PF00048"/>
    </source>
</evidence>
<keyword evidence="3" id="KW-0732">Signal</keyword>
<dbReference type="InterPro" id="IPR001811">
    <property type="entry name" value="Chemokine_IL8-like_dom"/>
</dbReference>
<name>A0AA47NZL6_MERPO</name>
<keyword evidence="1" id="KW-0202">Cytokine</keyword>
<dbReference type="Pfam" id="PF00048">
    <property type="entry name" value="IL8"/>
    <property type="match status" value="1"/>
</dbReference>
<dbReference type="GO" id="GO:0006955">
    <property type="term" value="P:immune response"/>
    <property type="evidence" value="ECO:0007669"/>
    <property type="project" value="InterPro"/>
</dbReference>
<proteinExistence type="predicted"/>
<dbReference type="InterPro" id="IPR036048">
    <property type="entry name" value="Interleukin_8-like_sf"/>
</dbReference>
<evidence type="ECO:0000256" key="1">
    <source>
        <dbReference type="ARBA" id="ARBA00022514"/>
    </source>
</evidence>
<dbReference type="SUPFAM" id="SSF54117">
    <property type="entry name" value="Interleukin 8-like chemokines"/>
    <property type="match status" value="1"/>
</dbReference>
<feature type="domain" description="Chemokine interleukin-8-like" evidence="4">
    <location>
        <begin position="32"/>
        <end position="87"/>
    </location>
</feature>
<evidence type="ECO:0000313" key="6">
    <source>
        <dbReference type="Proteomes" id="UP001174136"/>
    </source>
</evidence>
<dbReference type="GO" id="GO:0005615">
    <property type="term" value="C:extracellular space"/>
    <property type="evidence" value="ECO:0007669"/>
    <property type="project" value="UniProtKB-KW"/>
</dbReference>
<reference evidence="5" key="1">
    <citation type="journal article" date="2023" name="Front. Mar. Sci.">
        <title>A new Merluccius polli reference genome to investigate the effects of global change in West African waters.</title>
        <authorList>
            <person name="Mateo J.L."/>
            <person name="Blanco-Fernandez C."/>
            <person name="Garcia-Vazquez E."/>
            <person name="Machado-Schiaffino G."/>
        </authorList>
    </citation>
    <scope>NUCLEOTIDE SEQUENCE</scope>
    <source>
        <strain evidence="5">C29</strain>
        <tissue evidence="5">Fin</tissue>
    </source>
</reference>
<keyword evidence="6" id="KW-1185">Reference proteome</keyword>
<dbReference type="Proteomes" id="UP001174136">
    <property type="component" value="Unassembled WGS sequence"/>
</dbReference>
<feature type="region of interest" description="Disordered" evidence="2">
    <location>
        <begin position="141"/>
        <end position="178"/>
    </location>
</feature>
<organism evidence="5 6">
    <name type="scientific">Merluccius polli</name>
    <name type="common">Benguela hake</name>
    <name type="synonym">Merluccius cadenati</name>
    <dbReference type="NCBI Taxonomy" id="89951"/>
    <lineage>
        <taxon>Eukaryota</taxon>
        <taxon>Metazoa</taxon>
        <taxon>Chordata</taxon>
        <taxon>Craniata</taxon>
        <taxon>Vertebrata</taxon>
        <taxon>Euteleostomi</taxon>
        <taxon>Actinopterygii</taxon>
        <taxon>Neopterygii</taxon>
        <taxon>Teleostei</taxon>
        <taxon>Neoteleostei</taxon>
        <taxon>Acanthomorphata</taxon>
        <taxon>Zeiogadaria</taxon>
        <taxon>Gadariae</taxon>
        <taxon>Gadiformes</taxon>
        <taxon>Gadoidei</taxon>
        <taxon>Merlucciidae</taxon>
        <taxon>Merluccius</taxon>
    </lineage>
</organism>
<dbReference type="AlphaFoldDB" id="A0AA47NZL6"/>
<feature type="compositionally biased region" description="Polar residues" evidence="2">
    <location>
        <begin position="159"/>
        <end position="172"/>
    </location>
</feature>
<comment type="caution">
    <text evidence="5">The sequence shown here is derived from an EMBL/GenBank/DDBJ whole genome shotgun (WGS) entry which is preliminary data.</text>
</comment>
<evidence type="ECO:0000256" key="2">
    <source>
        <dbReference type="SAM" id="MobiDB-lite"/>
    </source>
</evidence>
<accession>A0AA47NZL6</accession>
<gene>
    <name evidence="5" type="ORF">N1851_018854</name>
</gene>
<feature type="signal peptide" evidence="3">
    <location>
        <begin position="1"/>
        <end position="26"/>
    </location>
</feature>
<evidence type="ECO:0000313" key="5">
    <source>
        <dbReference type="EMBL" id="KAK0143030.1"/>
    </source>
</evidence>